<dbReference type="EMBL" id="JBICRM010000015">
    <property type="protein sequence ID" value="MFG1706471.1"/>
    <property type="molecule type" value="Genomic_DNA"/>
</dbReference>
<accession>A0ABW7AGI1</accession>
<evidence type="ECO:0000313" key="2">
    <source>
        <dbReference type="Proteomes" id="UP001603978"/>
    </source>
</evidence>
<reference evidence="1 2" key="1">
    <citation type="submission" date="2024-10" db="EMBL/GenBank/DDBJ databases">
        <authorList>
            <person name="Topkara A.R."/>
            <person name="Saygin H."/>
        </authorList>
    </citation>
    <scope>NUCLEOTIDE SEQUENCE [LARGE SCALE GENOMIC DNA]</scope>
    <source>
        <strain evidence="1 2">M3C6</strain>
    </source>
</reference>
<comment type="caution">
    <text evidence="1">The sequence shown here is derived from an EMBL/GenBank/DDBJ whole genome shotgun (WGS) entry which is preliminary data.</text>
</comment>
<protein>
    <submittedName>
        <fullName evidence="1">Uncharacterized protein</fullName>
    </submittedName>
</protein>
<sequence length="379" mass="41973">MAAHRGRRARKDMVSNLHSELTDDQILLLFTIAQAYADSSAWPTWYFVQNQLDRRDLDAQQLLKSLPRVGFAGMTGPSYGFTSAPQHHIGDADIIRLTVAAALPLPELRPLIADPFLRVLHHMIARLRQSTPTPTESARPMLEAVEVGLTFPNLPPGFLAGLPDILDGEPATWGASSSRTPGGSWTRDISREILKYRQATDLQGYVAKASEIVTDWGTHLDAPTTPASPIGRAAQPIALPKPTYVNLDLIRELEELDSVCHWSLDKLVGLARELNGNYAANQPYACHMLLRAILDHIPPAFGRTTFAHVVANHKWGTTDARYVKRLTEYRNPSDDVLHRQIRTGPSRIGMDDLPPRSYINALLQELLIVLQASNETSAP</sequence>
<organism evidence="1 2">
    <name type="scientific">Nonomuraea marmarensis</name>
    <dbReference type="NCBI Taxonomy" id="3351344"/>
    <lineage>
        <taxon>Bacteria</taxon>
        <taxon>Bacillati</taxon>
        <taxon>Actinomycetota</taxon>
        <taxon>Actinomycetes</taxon>
        <taxon>Streptosporangiales</taxon>
        <taxon>Streptosporangiaceae</taxon>
        <taxon>Nonomuraea</taxon>
    </lineage>
</organism>
<evidence type="ECO:0000313" key="1">
    <source>
        <dbReference type="EMBL" id="MFG1706471.1"/>
    </source>
</evidence>
<name>A0ABW7AGI1_9ACTN</name>
<keyword evidence="2" id="KW-1185">Reference proteome</keyword>
<gene>
    <name evidence="1" type="ORF">ACFLIM_25080</name>
</gene>
<dbReference type="Proteomes" id="UP001603978">
    <property type="component" value="Unassembled WGS sequence"/>
</dbReference>
<proteinExistence type="predicted"/>